<evidence type="ECO:0000256" key="9">
    <source>
        <dbReference type="ARBA" id="ARBA00023004"/>
    </source>
</evidence>
<evidence type="ECO:0000256" key="11">
    <source>
        <dbReference type="ARBA" id="ARBA00023136"/>
    </source>
</evidence>
<evidence type="ECO:0000256" key="2">
    <source>
        <dbReference type="ARBA" id="ARBA00004370"/>
    </source>
</evidence>
<comment type="cofactor">
    <cofactor evidence="1 12">
        <name>heme</name>
        <dbReference type="ChEBI" id="CHEBI:30413"/>
    </cofactor>
</comment>
<dbReference type="Proteomes" id="UP000186601">
    <property type="component" value="Unassembled WGS sequence"/>
</dbReference>
<dbReference type="InterPro" id="IPR036396">
    <property type="entry name" value="Cyt_P450_sf"/>
</dbReference>
<dbReference type="PRINTS" id="PR00465">
    <property type="entry name" value="EP450IV"/>
</dbReference>
<protein>
    <recommendedName>
        <fullName evidence="16">Cytochrome P450</fullName>
    </recommendedName>
</protein>
<dbReference type="PANTHER" id="PTHR46300:SF2">
    <property type="entry name" value="CYTOCHROME P450 MONOOXYGENASE ALNH-RELATED"/>
    <property type="match status" value="1"/>
</dbReference>
<dbReference type="AlphaFoldDB" id="A0A2R6NVX1"/>
<evidence type="ECO:0008006" key="16">
    <source>
        <dbReference type="Google" id="ProtNLM"/>
    </source>
</evidence>
<dbReference type="STRING" id="98765.A0A2R6NVX1"/>
<reference evidence="14 15" key="1">
    <citation type="submission" date="2018-02" db="EMBL/GenBank/DDBJ databases">
        <title>Genome sequence of the basidiomycete white-rot fungus Phlebia centrifuga.</title>
        <authorList>
            <person name="Granchi Z."/>
            <person name="Peng M."/>
            <person name="de Vries R.P."/>
            <person name="Hilden K."/>
            <person name="Makela M.R."/>
            <person name="Grigoriev I."/>
            <person name="Riley R."/>
        </authorList>
    </citation>
    <scope>NUCLEOTIDE SEQUENCE [LARGE SCALE GENOMIC DNA]</scope>
    <source>
        <strain evidence="14 15">FBCC195</strain>
    </source>
</reference>
<name>A0A2R6NVX1_9APHY</name>
<organism evidence="14 15">
    <name type="scientific">Hermanssonia centrifuga</name>
    <dbReference type="NCBI Taxonomy" id="98765"/>
    <lineage>
        <taxon>Eukaryota</taxon>
        <taxon>Fungi</taxon>
        <taxon>Dikarya</taxon>
        <taxon>Basidiomycota</taxon>
        <taxon>Agaricomycotina</taxon>
        <taxon>Agaricomycetes</taxon>
        <taxon>Polyporales</taxon>
        <taxon>Meruliaceae</taxon>
        <taxon>Hermanssonia</taxon>
    </lineage>
</organism>
<dbReference type="GO" id="GO:0016705">
    <property type="term" value="F:oxidoreductase activity, acting on paired donors, with incorporation or reduction of molecular oxygen"/>
    <property type="evidence" value="ECO:0007669"/>
    <property type="project" value="InterPro"/>
</dbReference>
<evidence type="ECO:0000256" key="12">
    <source>
        <dbReference type="PIRSR" id="PIRSR602403-1"/>
    </source>
</evidence>
<evidence type="ECO:0000256" key="7">
    <source>
        <dbReference type="ARBA" id="ARBA00022989"/>
    </source>
</evidence>
<evidence type="ECO:0000256" key="10">
    <source>
        <dbReference type="ARBA" id="ARBA00023033"/>
    </source>
</evidence>
<feature type="binding site" description="axial binding residue" evidence="12">
    <location>
        <position position="48"/>
    </location>
    <ligand>
        <name>heme</name>
        <dbReference type="ChEBI" id="CHEBI:30413"/>
    </ligand>
    <ligandPart>
        <name>Fe</name>
        <dbReference type="ChEBI" id="CHEBI:18248"/>
    </ligandPart>
</feature>
<keyword evidence="7" id="KW-1133">Transmembrane helix</keyword>
<accession>A0A2R6NVX1</accession>
<proteinExistence type="inferred from homology"/>
<dbReference type="InterPro" id="IPR002403">
    <property type="entry name" value="Cyt_P450_E_grp-IV"/>
</dbReference>
<gene>
    <name evidence="14" type="ORF">PHLCEN_2v7649</name>
</gene>
<sequence>MSHDPAYFPDADEFRPERFLGGNGKSAEFTPQTNTQNHFPFGSGRRICAGMNLAYQSLFINTAYLLWALNIQKPLDENGEPIVPSGTCIDEGLVV</sequence>
<dbReference type="InterPro" id="IPR001128">
    <property type="entry name" value="Cyt_P450"/>
</dbReference>
<keyword evidence="4 12" id="KW-0349">Heme</keyword>
<dbReference type="EMBL" id="MLYV02000768">
    <property type="protein sequence ID" value="PSR77907.1"/>
    <property type="molecule type" value="Genomic_DNA"/>
</dbReference>
<evidence type="ECO:0000256" key="1">
    <source>
        <dbReference type="ARBA" id="ARBA00001971"/>
    </source>
</evidence>
<dbReference type="InterPro" id="IPR050364">
    <property type="entry name" value="Cytochrome_P450_fung"/>
</dbReference>
<keyword evidence="10 13" id="KW-0503">Monooxygenase</keyword>
<evidence type="ECO:0000256" key="3">
    <source>
        <dbReference type="ARBA" id="ARBA00010617"/>
    </source>
</evidence>
<evidence type="ECO:0000256" key="6">
    <source>
        <dbReference type="ARBA" id="ARBA00022723"/>
    </source>
</evidence>
<dbReference type="PROSITE" id="PS00086">
    <property type="entry name" value="CYTOCHROME_P450"/>
    <property type="match status" value="1"/>
</dbReference>
<keyword evidence="9 12" id="KW-0408">Iron</keyword>
<evidence type="ECO:0000256" key="4">
    <source>
        <dbReference type="ARBA" id="ARBA00022617"/>
    </source>
</evidence>
<feature type="non-terminal residue" evidence="14">
    <location>
        <position position="95"/>
    </location>
</feature>
<comment type="similarity">
    <text evidence="3 13">Belongs to the cytochrome P450 family.</text>
</comment>
<dbReference type="GO" id="GO:0016020">
    <property type="term" value="C:membrane"/>
    <property type="evidence" value="ECO:0007669"/>
    <property type="project" value="UniProtKB-SubCell"/>
</dbReference>
<dbReference type="Pfam" id="PF00067">
    <property type="entry name" value="p450"/>
    <property type="match status" value="1"/>
</dbReference>
<keyword evidence="11" id="KW-0472">Membrane</keyword>
<evidence type="ECO:0000313" key="14">
    <source>
        <dbReference type="EMBL" id="PSR77907.1"/>
    </source>
</evidence>
<keyword evidence="6 12" id="KW-0479">Metal-binding</keyword>
<dbReference type="InterPro" id="IPR017972">
    <property type="entry name" value="Cyt_P450_CS"/>
</dbReference>
<dbReference type="Gene3D" id="1.10.630.10">
    <property type="entry name" value="Cytochrome P450"/>
    <property type="match status" value="1"/>
</dbReference>
<keyword evidence="15" id="KW-1185">Reference proteome</keyword>
<dbReference type="SUPFAM" id="SSF48264">
    <property type="entry name" value="Cytochrome P450"/>
    <property type="match status" value="1"/>
</dbReference>
<comment type="caution">
    <text evidence="14">The sequence shown here is derived from an EMBL/GenBank/DDBJ whole genome shotgun (WGS) entry which is preliminary data.</text>
</comment>
<evidence type="ECO:0000256" key="8">
    <source>
        <dbReference type="ARBA" id="ARBA00023002"/>
    </source>
</evidence>
<evidence type="ECO:0000256" key="5">
    <source>
        <dbReference type="ARBA" id="ARBA00022692"/>
    </source>
</evidence>
<evidence type="ECO:0000256" key="13">
    <source>
        <dbReference type="RuleBase" id="RU000461"/>
    </source>
</evidence>
<comment type="subcellular location">
    <subcellularLocation>
        <location evidence="2">Membrane</location>
    </subcellularLocation>
</comment>
<keyword evidence="8 13" id="KW-0560">Oxidoreductase</keyword>
<keyword evidence="5" id="KW-0812">Transmembrane</keyword>
<dbReference type="GO" id="GO:0005506">
    <property type="term" value="F:iron ion binding"/>
    <property type="evidence" value="ECO:0007669"/>
    <property type="project" value="InterPro"/>
</dbReference>
<dbReference type="OrthoDB" id="3934656at2759"/>
<dbReference type="PANTHER" id="PTHR46300">
    <property type="entry name" value="P450, PUTATIVE (EUROFUNG)-RELATED-RELATED"/>
    <property type="match status" value="1"/>
</dbReference>
<evidence type="ECO:0000313" key="15">
    <source>
        <dbReference type="Proteomes" id="UP000186601"/>
    </source>
</evidence>
<dbReference type="GO" id="GO:0004497">
    <property type="term" value="F:monooxygenase activity"/>
    <property type="evidence" value="ECO:0007669"/>
    <property type="project" value="UniProtKB-KW"/>
</dbReference>
<dbReference type="GO" id="GO:0020037">
    <property type="term" value="F:heme binding"/>
    <property type="evidence" value="ECO:0007669"/>
    <property type="project" value="InterPro"/>
</dbReference>